<dbReference type="RefSeq" id="WP_217671289.1">
    <property type="nucleotide sequence ID" value="NZ_JAHRID010000010.1"/>
</dbReference>
<dbReference type="CDD" id="cd10032">
    <property type="entry name" value="UDG-F6_HDG"/>
    <property type="match status" value="1"/>
</dbReference>
<keyword evidence="3" id="KW-1185">Reference proteome</keyword>
<reference evidence="2 3" key="1">
    <citation type="submission" date="2021-06" db="EMBL/GenBank/DDBJ databases">
        <title>Rheinheimera indica sp. nov., isolated from deep-sea sediment.</title>
        <authorList>
            <person name="Wang Z."/>
            <person name="Zhang X.-Y."/>
        </authorList>
    </citation>
    <scope>NUCLEOTIDE SEQUENCE [LARGE SCALE GENOMIC DNA]</scope>
    <source>
        <strain evidence="2 3">SM2107</strain>
    </source>
</reference>
<evidence type="ECO:0000313" key="3">
    <source>
        <dbReference type="Proteomes" id="UP000704611"/>
    </source>
</evidence>
<dbReference type="GO" id="GO:0033958">
    <property type="term" value="F:DNA-deoxyinosine glycosylase activity"/>
    <property type="evidence" value="ECO:0007669"/>
    <property type="project" value="UniProtKB-EC"/>
</dbReference>
<keyword evidence="2" id="KW-0326">Glycosidase</keyword>
<name>A0ABS6MQW0_9GAMM</name>
<dbReference type="NCBIfam" id="TIGR04274">
    <property type="entry name" value="hypoxanDNAglyco"/>
    <property type="match status" value="1"/>
</dbReference>
<dbReference type="SMART" id="SM00986">
    <property type="entry name" value="UDG"/>
    <property type="match status" value="1"/>
</dbReference>
<accession>A0ABS6MQW0</accession>
<keyword evidence="2" id="KW-0378">Hydrolase</keyword>
<protein>
    <submittedName>
        <fullName evidence="2">DNA-deoxyinosine glycosylase</fullName>
        <ecNumber evidence="2">3.2.2.15</ecNumber>
    </submittedName>
</protein>
<proteinExistence type="predicted"/>
<dbReference type="EMBL" id="JAHRID010000010">
    <property type="protein sequence ID" value="MBV2130980.1"/>
    <property type="molecule type" value="Genomic_DNA"/>
</dbReference>
<dbReference type="Pfam" id="PF03167">
    <property type="entry name" value="UDG"/>
    <property type="match status" value="1"/>
</dbReference>
<dbReference type="Proteomes" id="UP000704611">
    <property type="component" value="Unassembled WGS sequence"/>
</dbReference>
<gene>
    <name evidence="2" type="ORF">KQY15_17920</name>
</gene>
<sequence length="168" mass="18907">MADMLQGLAAIARPDARLLILGSMPGEKSLQQQQYYAHPRNAFWPVMASILGFEPTLGYPDRLEAMQSRYVALWDVIGYCQRQGSLDSAIKAEQANDFSCFMRQHSEIHAIAFNGGKAWQSFRRQVMNKQSLPAGLQLLQLPSTSPAHASLSFTDKLQHWQKISQLLE</sequence>
<dbReference type="InterPro" id="IPR026353">
    <property type="entry name" value="Hypoxan-DNA_Glyclase"/>
</dbReference>
<organism evidence="2 3">
    <name type="scientific">Arsukibacterium indicum</name>
    <dbReference type="NCBI Taxonomy" id="2848612"/>
    <lineage>
        <taxon>Bacteria</taxon>
        <taxon>Pseudomonadati</taxon>
        <taxon>Pseudomonadota</taxon>
        <taxon>Gammaproteobacteria</taxon>
        <taxon>Chromatiales</taxon>
        <taxon>Chromatiaceae</taxon>
        <taxon>Arsukibacterium</taxon>
    </lineage>
</organism>
<dbReference type="EC" id="3.2.2.15" evidence="2"/>
<dbReference type="InterPro" id="IPR005122">
    <property type="entry name" value="Uracil-DNA_glycosylase-like"/>
</dbReference>
<feature type="domain" description="Uracil-DNA glycosylase-like" evidence="1">
    <location>
        <begin position="9"/>
        <end position="164"/>
    </location>
</feature>
<comment type="caution">
    <text evidence="2">The sequence shown here is derived from an EMBL/GenBank/DDBJ whole genome shotgun (WGS) entry which is preliminary data.</text>
</comment>
<dbReference type="SMART" id="SM00987">
    <property type="entry name" value="UreE_C"/>
    <property type="match status" value="1"/>
</dbReference>
<evidence type="ECO:0000313" key="2">
    <source>
        <dbReference type="EMBL" id="MBV2130980.1"/>
    </source>
</evidence>
<evidence type="ECO:0000259" key="1">
    <source>
        <dbReference type="SMART" id="SM00986"/>
    </source>
</evidence>